<dbReference type="InterPro" id="IPR000292">
    <property type="entry name" value="For/NO2_transpt"/>
</dbReference>
<dbReference type="EMBL" id="ML977165">
    <property type="protein sequence ID" value="KAF1984963.1"/>
    <property type="molecule type" value="Genomic_DNA"/>
</dbReference>
<name>A0A6G1GVH7_9PEZI</name>
<keyword evidence="3 8" id="KW-0812">Transmembrane</keyword>
<feature type="transmembrane region" description="Helical" evidence="8">
    <location>
        <begin position="72"/>
        <end position="98"/>
    </location>
</feature>
<sequence>MSVHNAYNQKETMELVSRTGVLKANMRLDKMFLSSVSAGFLLSFACATLLSTNTAPWFQQNAPGLIRTIGALVFPYGLTIVTLTGSDLCTGSFMFTTVSVLHGRLGFRKMLLHWVATFWGNLAGSLFVVAVIAGYGDVFRSSLYRQEVIAFATAKQLAPQWHMIFLRGIGANWLVCLACMLGLSGREFVGKVVGIWIPTFAFVSLGLDHVVANMFFIPIAIFEGAPGISVGLYIWKGIIPALLGNIIGGGLFVGTLYWYLHLHGQPSIEIDGSEYESDGIYVRRDAINPRSGRSLKDEEVGAPSFSASERDMRAD</sequence>
<dbReference type="AlphaFoldDB" id="A0A6G1GVH7"/>
<keyword evidence="10" id="KW-1185">Reference proteome</keyword>
<dbReference type="Gene3D" id="1.20.1080.10">
    <property type="entry name" value="Glycerol uptake facilitator protein"/>
    <property type="match status" value="1"/>
</dbReference>
<protein>
    <submittedName>
        <fullName evidence="9">Formate/nitrite transporter</fullName>
    </submittedName>
</protein>
<evidence type="ECO:0000256" key="7">
    <source>
        <dbReference type="SAM" id="MobiDB-lite"/>
    </source>
</evidence>
<evidence type="ECO:0000256" key="1">
    <source>
        <dbReference type="ARBA" id="ARBA00004141"/>
    </source>
</evidence>
<evidence type="ECO:0000256" key="3">
    <source>
        <dbReference type="ARBA" id="ARBA00022692"/>
    </source>
</evidence>
<dbReference type="OrthoDB" id="4829at2759"/>
<reference evidence="9" key="1">
    <citation type="journal article" date="2020" name="Stud. Mycol.">
        <title>101 Dothideomycetes genomes: a test case for predicting lifestyles and emergence of pathogens.</title>
        <authorList>
            <person name="Haridas S."/>
            <person name="Albert R."/>
            <person name="Binder M."/>
            <person name="Bloem J."/>
            <person name="Labutti K."/>
            <person name="Salamov A."/>
            <person name="Andreopoulos B."/>
            <person name="Baker S."/>
            <person name="Barry K."/>
            <person name="Bills G."/>
            <person name="Bluhm B."/>
            <person name="Cannon C."/>
            <person name="Castanera R."/>
            <person name="Culley D."/>
            <person name="Daum C."/>
            <person name="Ezra D."/>
            <person name="Gonzalez J."/>
            <person name="Henrissat B."/>
            <person name="Kuo A."/>
            <person name="Liang C."/>
            <person name="Lipzen A."/>
            <person name="Lutzoni F."/>
            <person name="Magnuson J."/>
            <person name="Mondo S."/>
            <person name="Nolan M."/>
            <person name="Ohm R."/>
            <person name="Pangilinan J."/>
            <person name="Park H.-J."/>
            <person name="Ramirez L."/>
            <person name="Alfaro M."/>
            <person name="Sun H."/>
            <person name="Tritt A."/>
            <person name="Yoshinaga Y."/>
            <person name="Zwiers L.-H."/>
            <person name="Turgeon B."/>
            <person name="Goodwin S."/>
            <person name="Spatafora J."/>
            <person name="Crous P."/>
            <person name="Grigoriev I."/>
        </authorList>
    </citation>
    <scope>NUCLEOTIDE SEQUENCE</scope>
    <source>
        <strain evidence="9">CBS 113979</strain>
    </source>
</reference>
<dbReference type="GO" id="GO:0015707">
    <property type="term" value="P:nitrite transport"/>
    <property type="evidence" value="ECO:0007669"/>
    <property type="project" value="TreeGrafter"/>
</dbReference>
<feature type="transmembrane region" description="Helical" evidence="8">
    <location>
        <begin position="233"/>
        <end position="260"/>
    </location>
</feature>
<dbReference type="GO" id="GO:0005886">
    <property type="term" value="C:plasma membrane"/>
    <property type="evidence" value="ECO:0007669"/>
    <property type="project" value="TreeGrafter"/>
</dbReference>
<accession>A0A6G1GVH7</accession>
<evidence type="ECO:0000256" key="4">
    <source>
        <dbReference type="ARBA" id="ARBA00022989"/>
    </source>
</evidence>
<evidence type="ECO:0000256" key="6">
    <source>
        <dbReference type="ARBA" id="ARBA00049660"/>
    </source>
</evidence>
<comment type="similarity">
    <text evidence="6">Belongs to the FNT transporter (TC 1.A.16) family.</text>
</comment>
<dbReference type="PANTHER" id="PTHR30520:SF6">
    <property type="entry name" value="FORMATE_NITRATE FAMILY TRANSPORTER (EUROFUNG)"/>
    <property type="match status" value="1"/>
</dbReference>
<evidence type="ECO:0000256" key="5">
    <source>
        <dbReference type="ARBA" id="ARBA00023136"/>
    </source>
</evidence>
<keyword evidence="2" id="KW-0813">Transport</keyword>
<dbReference type="Pfam" id="PF01226">
    <property type="entry name" value="Form_Nir_trans"/>
    <property type="match status" value="1"/>
</dbReference>
<dbReference type="GO" id="GO:0015513">
    <property type="term" value="F:high-affinity secondary active nitrite transmembrane transporter activity"/>
    <property type="evidence" value="ECO:0007669"/>
    <property type="project" value="TreeGrafter"/>
</dbReference>
<feature type="transmembrane region" description="Helical" evidence="8">
    <location>
        <begin position="195"/>
        <end position="221"/>
    </location>
</feature>
<feature type="transmembrane region" description="Helical" evidence="8">
    <location>
        <begin position="164"/>
        <end position="183"/>
    </location>
</feature>
<dbReference type="InterPro" id="IPR024002">
    <property type="entry name" value="For/NO2_transpt_CS"/>
</dbReference>
<keyword evidence="4 8" id="KW-1133">Transmembrane helix</keyword>
<evidence type="ECO:0000256" key="2">
    <source>
        <dbReference type="ARBA" id="ARBA00022448"/>
    </source>
</evidence>
<feature type="region of interest" description="Disordered" evidence="7">
    <location>
        <begin position="292"/>
        <end position="315"/>
    </location>
</feature>
<evidence type="ECO:0000313" key="9">
    <source>
        <dbReference type="EMBL" id="KAF1984963.1"/>
    </source>
</evidence>
<dbReference type="PANTHER" id="PTHR30520">
    <property type="entry name" value="FORMATE TRANSPORTER-RELATED"/>
    <property type="match status" value="1"/>
</dbReference>
<keyword evidence="5 8" id="KW-0472">Membrane</keyword>
<evidence type="ECO:0000256" key="8">
    <source>
        <dbReference type="SAM" id="Phobius"/>
    </source>
</evidence>
<feature type="transmembrane region" description="Helical" evidence="8">
    <location>
        <begin position="110"/>
        <end position="135"/>
    </location>
</feature>
<feature type="transmembrane region" description="Helical" evidence="8">
    <location>
        <begin position="32"/>
        <end position="52"/>
    </location>
</feature>
<dbReference type="PROSITE" id="PS01006">
    <property type="entry name" value="FORMATE_NITRITE_TP_2"/>
    <property type="match status" value="1"/>
</dbReference>
<dbReference type="FunFam" id="1.20.1080.10:FF:000011">
    <property type="entry name" value="Formate family transporter"/>
    <property type="match status" value="1"/>
</dbReference>
<comment type="subcellular location">
    <subcellularLocation>
        <location evidence="1">Membrane</location>
        <topology evidence="1">Multi-pass membrane protein</topology>
    </subcellularLocation>
</comment>
<dbReference type="Proteomes" id="UP000800041">
    <property type="component" value="Unassembled WGS sequence"/>
</dbReference>
<organism evidence="9 10">
    <name type="scientific">Aulographum hederae CBS 113979</name>
    <dbReference type="NCBI Taxonomy" id="1176131"/>
    <lineage>
        <taxon>Eukaryota</taxon>
        <taxon>Fungi</taxon>
        <taxon>Dikarya</taxon>
        <taxon>Ascomycota</taxon>
        <taxon>Pezizomycotina</taxon>
        <taxon>Dothideomycetes</taxon>
        <taxon>Pleosporomycetidae</taxon>
        <taxon>Aulographales</taxon>
        <taxon>Aulographaceae</taxon>
    </lineage>
</organism>
<proteinExistence type="inferred from homology"/>
<dbReference type="InterPro" id="IPR023271">
    <property type="entry name" value="Aquaporin-like"/>
</dbReference>
<evidence type="ECO:0000313" key="10">
    <source>
        <dbReference type="Proteomes" id="UP000800041"/>
    </source>
</evidence>
<gene>
    <name evidence="9" type="ORF">K402DRAFT_380320</name>
</gene>